<proteinExistence type="predicted"/>
<accession>A0A0B1TJS7</accession>
<dbReference type="InterPro" id="IPR001584">
    <property type="entry name" value="Integrase_cat-core"/>
</dbReference>
<name>A0A0B1TJS7_OESDE</name>
<dbReference type="Gene3D" id="3.30.420.10">
    <property type="entry name" value="Ribonuclease H-like superfamily/Ribonuclease H"/>
    <property type="match status" value="1"/>
</dbReference>
<dbReference type="Proteomes" id="UP000053660">
    <property type="component" value="Unassembled WGS sequence"/>
</dbReference>
<reference evidence="2 3" key="1">
    <citation type="submission" date="2014-03" db="EMBL/GenBank/DDBJ databases">
        <title>Draft genome of the hookworm Oesophagostomum dentatum.</title>
        <authorList>
            <person name="Mitreva M."/>
        </authorList>
    </citation>
    <scope>NUCLEOTIDE SEQUENCE [LARGE SCALE GENOMIC DNA]</scope>
    <source>
        <strain evidence="2 3">OD-Hann</strain>
    </source>
</reference>
<feature type="domain" description="Integrase catalytic" evidence="1">
    <location>
        <begin position="12"/>
        <end position="134"/>
    </location>
</feature>
<dbReference type="InterPro" id="IPR036397">
    <property type="entry name" value="RNaseH_sf"/>
</dbReference>
<dbReference type="OrthoDB" id="5851910at2759"/>
<organism evidence="2 3">
    <name type="scientific">Oesophagostomum dentatum</name>
    <name type="common">Nodular worm</name>
    <dbReference type="NCBI Taxonomy" id="61180"/>
    <lineage>
        <taxon>Eukaryota</taxon>
        <taxon>Metazoa</taxon>
        <taxon>Ecdysozoa</taxon>
        <taxon>Nematoda</taxon>
        <taxon>Chromadorea</taxon>
        <taxon>Rhabditida</taxon>
        <taxon>Rhabditina</taxon>
        <taxon>Rhabditomorpha</taxon>
        <taxon>Strongyloidea</taxon>
        <taxon>Strongylidae</taxon>
        <taxon>Oesophagostomum</taxon>
    </lineage>
</organism>
<dbReference type="PROSITE" id="PS50994">
    <property type="entry name" value="INTEGRASE"/>
    <property type="match status" value="1"/>
</dbReference>
<dbReference type="Pfam" id="PF00665">
    <property type="entry name" value="rve"/>
    <property type="match status" value="1"/>
</dbReference>
<dbReference type="GO" id="GO:0003676">
    <property type="term" value="F:nucleic acid binding"/>
    <property type="evidence" value="ECO:0007669"/>
    <property type="project" value="InterPro"/>
</dbReference>
<dbReference type="InterPro" id="IPR050951">
    <property type="entry name" value="Retrovirus_Pol_polyprotein"/>
</dbReference>
<sequence length="134" mass="15200">MPAKTVLNSWATETKPWDRIHIDYAGPLDGKMYLVVVDANSKWPEVFEMSSSSTAATLREIRMLFARFGNPRVIVSDNGTQFTATEFQEFCKKQGIDHVRSPPFHPQSNGQAERFVDILKRTLQKIKEGGRRGS</sequence>
<dbReference type="AlphaFoldDB" id="A0A0B1TJS7"/>
<dbReference type="SUPFAM" id="SSF53098">
    <property type="entry name" value="Ribonuclease H-like"/>
    <property type="match status" value="1"/>
</dbReference>
<evidence type="ECO:0000259" key="1">
    <source>
        <dbReference type="PROSITE" id="PS50994"/>
    </source>
</evidence>
<dbReference type="PANTHER" id="PTHR37984">
    <property type="entry name" value="PROTEIN CBG26694"/>
    <property type="match status" value="1"/>
</dbReference>
<dbReference type="PANTHER" id="PTHR37984:SF5">
    <property type="entry name" value="PROTEIN NYNRIN-LIKE"/>
    <property type="match status" value="1"/>
</dbReference>
<evidence type="ECO:0000313" key="2">
    <source>
        <dbReference type="EMBL" id="KHJ97813.1"/>
    </source>
</evidence>
<gene>
    <name evidence="2" type="ORF">OESDEN_02211</name>
</gene>
<dbReference type="InterPro" id="IPR012337">
    <property type="entry name" value="RNaseH-like_sf"/>
</dbReference>
<protein>
    <submittedName>
        <fullName evidence="2">Integrase core domain protein</fullName>
    </submittedName>
</protein>
<evidence type="ECO:0000313" key="3">
    <source>
        <dbReference type="Proteomes" id="UP000053660"/>
    </source>
</evidence>
<keyword evidence="3" id="KW-1185">Reference proteome</keyword>
<dbReference type="EMBL" id="KN549396">
    <property type="protein sequence ID" value="KHJ97813.1"/>
    <property type="molecule type" value="Genomic_DNA"/>
</dbReference>
<dbReference type="GO" id="GO:0015074">
    <property type="term" value="P:DNA integration"/>
    <property type="evidence" value="ECO:0007669"/>
    <property type="project" value="InterPro"/>
</dbReference>